<name>A0A8K0XPN6_9AGAR</name>
<proteinExistence type="predicted"/>
<feature type="transmembrane region" description="Helical" evidence="5">
    <location>
        <begin position="248"/>
        <end position="271"/>
    </location>
</feature>
<feature type="transmembrane region" description="Helical" evidence="5">
    <location>
        <begin position="283"/>
        <end position="307"/>
    </location>
</feature>
<dbReference type="Gene3D" id="1.20.1720.10">
    <property type="entry name" value="Multidrug resistance protein D"/>
    <property type="match status" value="1"/>
</dbReference>
<reference evidence="7" key="1">
    <citation type="journal article" date="2021" name="New Phytol.">
        <title>Evolutionary innovations through gain and loss of genes in the ectomycorrhizal Boletales.</title>
        <authorList>
            <person name="Wu G."/>
            <person name="Miyauchi S."/>
            <person name="Morin E."/>
            <person name="Kuo A."/>
            <person name="Drula E."/>
            <person name="Varga T."/>
            <person name="Kohler A."/>
            <person name="Feng B."/>
            <person name="Cao Y."/>
            <person name="Lipzen A."/>
            <person name="Daum C."/>
            <person name="Hundley H."/>
            <person name="Pangilinan J."/>
            <person name="Johnson J."/>
            <person name="Barry K."/>
            <person name="LaButti K."/>
            <person name="Ng V."/>
            <person name="Ahrendt S."/>
            <person name="Min B."/>
            <person name="Choi I.G."/>
            <person name="Park H."/>
            <person name="Plett J.M."/>
            <person name="Magnuson J."/>
            <person name="Spatafora J.W."/>
            <person name="Nagy L.G."/>
            <person name="Henrissat B."/>
            <person name="Grigoriev I.V."/>
            <person name="Yang Z.L."/>
            <person name="Xu J."/>
            <person name="Martin F.M."/>
        </authorList>
    </citation>
    <scope>NUCLEOTIDE SEQUENCE</scope>
    <source>
        <strain evidence="7">KKN 215</strain>
    </source>
</reference>
<evidence type="ECO:0000256" key="4">
    <source>
        <dbReference type="ARBA" id="ARBA00023136"/>
    </source>
</evidence>
<feature type="transmembrane region" description="Helical" evidence="5">
    <location>
        <begin position="424"/>
        <end position="445"/>
    </location>
</feature>
<feature type="transmembrane region" description="Helical" evidence="5">
    <location>
        <begin position="35"/>
        <end position="58"/>
    </location>
</feature>
<dbReference type="PANTHER" id="PTHR23502">
    <property type="entry name" value="MAJOR FACILITATOR SUPERFAMILY"/>
    <property type="match status" value="1"/>
</dbReference>
<feature type="transmembrane region" description="Helical" evidence="5">
    <location>
        <begin position="359"/>
        <end position="385"/>
    </location>
</feature>
<sequence length="465" mass="49695">MTVTAAEETPLLLSDPAVLEHEAVYRRFSPVQKRWIVALISLCGILPFFVSGTFIPSIPEIAKELDSTGAIINLAVSLSVLVNAFGCLLWATYSTFYGRRPIYLLSLLCQCIGSLGVACSRSVPELLATRIVQAFGSSSGLSIGIAVIGDLYKLEERGTAAGIFFGCTLLGPTLAPIAGGFTAEYYSWRIMQLALFVSAVLILIAFALFMPETAHPGTKGVDGVQAGKPTWVWLNPVKSLALLRSPNVTIVALAGGLLLMTDYAMLVPVAYTMGKRYNIDNAAIIGALFIPTGLGNLMGSPISGKLSDMVLIRMRRRRGGVWVPEDRLLLTLVGASVMAPVSVLLSGIFITYVDGNLGIALNLAAFFLNGVGVDFILGPATAYAVDILHSRSAEVSAASMAVRGLLIAACTSFILPMINTFGVLTTYTITAFIGWFGCFLLWSVIAYGDRMRAYVDVGYSTIRDN</sequence>
<dbReference type="InterPro" id="IPR011701">
    <property type="entry name" value="MFS"/>
</dbReference>
<evidence type="ECO:0000313" key="8">
    <source>
        <dbReference type="Proteomes" id="UP000813824"/>
    </source>
</evidence>
<dbReference type="GO" id="GO:0005886">
    <property type="term" value="C:plasma membrane"/>
    <property type="evidence" value="ECO:0007669"/>
    <property type="project" value="TreeGrafter"/>
</dbReference>
<dbReference type="InterPro" id="IPR020846">
    <property type="entry name" value="MFS_dom"/>
</dbReference>
<feature type="transmembrane region" description="Helical" evidence="5">
    <location>
        <begin position="70"/>
        <end position="90"/>
    </location>
</feature>
<evidence type="ECO:0000256" key="2">
    <source>
        <dbReference type="ARBA" id="ARBA00022692"/>
    </source>
</evidence>
<evidence type="ECO:0000313" key="7">
    <source>
        <dbReference type="EMBL" id="KAH8100303.1"/>
    </source>
</evidence>
<dbReference type="InterPro" id="IPR036259">
    <property type="entry name" value="MFS_trans_sf"/>
</dbReference>
<feature type="transmembrane region" description="Helical" evidence="5">
    <location>
        <begin position="328"/>
        <end position="353"/>
    </location>
</feature>
<protein>
    <submittedName>
        <fullName evidence="7">MFS general substrate transporter</fullName>
    </submittedName>
</protein>
<keyword evidence="3 5" id="KW-1133">Transmembrane helix</keyword>
<dbReference type="EMBL" id="JAEVFJ010000016">
    <property type="protein sequence ID" value="KAH8100303.1"/>
    <property type="molecule type" value="Genomic_DNA"/>
</dbReference>
<evidence type="ECO:0000256" key="3">
    <source>
        <dbReference type="ARBA" id="ARBA00022989"/>
    </source>
</evidence>
<keyword evidence="2 5" id="KW-0812">Transmembrane</keyword>
<comment type="caution">
    <text evidence="7">The sequence shown here is derived from an EMBL/GenBank/DDBJ whole genome shotgun (WGS) entry which is preliminary data.</text>
</comment>
<feature type="domain" description="Major facilitator superfamily (MFS) profile" evidence="6">
    <location>
        <begin position="36"/>
        <end position="446"/>
    </location>
</feature>
<evidence type="ECO:0000256" key="1">
    <source>
        <dbReference type="ARBA" id="ARBA00004141"/>
    </source>
</evidence>
<dbReference type="Pfam" id="PF07690">
    <property type="entry name" value="MFS_1"/>
    <property type="match status" value="1"/>
</dbReference>
<dbReference type="SUPFAM" id="SSF103473">
    <property type="entry name" value="MFS general substrate transporter"/>
    <property type="match status" value="1"/>
</dbReference>
<organism evidence="7 8">
    <name type="scientific">Cristinia sonorae</name>
    <dbReference type="NCBI Taxonomy" id="1940300"/>
    <lineage>
        <taxon>Eukaryota</taxon>
        <taxon>Fungi</taxon>
        <taxon>Dikarya</taxon>
        <taxon>Basidiomycota</taxon>
        <taxon>Agaricomycotina</taxon>
        <taxon>Agaricomycetes</taxon>
        <taxon>Agaricomycetidae</taxon>
        <taxon>Agaricales</taxon>
        <taxon>Pleurotineae</taxon>
        <taxon>Stephanosporaceae</taxon>
        <taxon>Cristinia</taxon>
    </lineage>
</organism>
<dbReference type="PROSITE" id="PS50850">
    <property type="entry name" value="MFS"/>
    <property type="match status" value="1"/>
</dbReference>
<dbReference type="GO" id="GO:0022857">
    <property type="term" value="F:transmembrane transporter activity"/>
    <property type="evidence" value="ECO:0007669"/>
    <property type="project" value="InterPro"/>
</dbReference>
<evidence type="ECO:0000256" key="5">
    <source>
        <dbReference type="SAM" id="Phobius"/>
    </source>
</evidence>
<dbReference type="Proteomes" id="UP000813824">
    <property type="component" value="Unassembled WGS sequence"/>
</dbReference>
<gene>
    <name evidence="7" type="ORF">BXZ70DRAFT_893723</name>
</gene>
<feature type="transmembrane region" description="Helical" evidence="5">
    <location>
        <begin position="190"/>
        <end position="209"/>
    </location>
</feature>
<keyword evidence="4 5" id="KW-0472">Membrane</keyword>
<feature type="transmembrane region" description="Helical" evidence="5">
    <location>
        <begin position="397"/>
        <end position="418"/>
    </location>
</feature>
<keyword evidence="8" id="KW-1185">Reference proteome</keyword>
<evidence type="ECO:0000259" key="6">
    <source>
        <dbReference type="PROSITE" id="PS50850"/>
    </source>
</evidence>
<feature type="transmembrane region" description="Helical" evidence="5">
    <location>
        <begin position="159"/>
        <end position="178"/>
    </location>
</feature>
<dbReference type="OrthoDB" id="3066029at2759"/>
<comment type="subcellular location">
    <subcellularLocation>
        <location evidence="1">Membrane</location>
        <topology evidence="1">Multi-pass membrane protein</topology>
    </subcellularLocation>
</comment>
<accession>A0A8K0XPN6</accession>
<dbReference type="AlphaFoldDB" id="A0A8K0XPN6"/>
<dbReference type="PANTHER" id="PTHR23502:SF64">
    <property type="entry name" value="TRANSPORTER, PUTATIVE (AFU_ORTHOLOGUE AFUA_3G11760)-RELATED"/>
    <property type="match status" value="1"/>
</dbReference>